<keyword evidence="6" id="KW-0418">Kinase</keyword>
<dbReference type="KEGG" id="pspc:Strain318_000875"/>
<evidence type="ECO:0000256" key="1">
    <source>
        <dbReference type="ARBA" id="ARBA00000085"/>
    </source>
</evidence>
<evidence type="ECO:0000256" key="5">
    <source>
        <dbReference type="ARBA" id="ARBA00022679"/>
    </source>
</evidence>
<evidence type="ECO:0000256" key="7">
    <source>
        <dbReference type="ARBA" id="ARBA00023012"/>
    </source>
</evidence>
<dbReference type="InterPro" id="IPR001789">
    <property type="entry name" value="Sig_transdc_resp-reg_receiver"/>
</dbReference>
<dbReference type="Pfam" id="PF00072">
    <property type="entry name" value="Response_reg"/>
    <property type="match status" value="1"/>
</dbReference>
<evidence type="ECO:0000313" key="17">
    <source>
        <dbReference type="Proteomes" id="UP001229955"/>
    </source>
</evidence>
<dbReference type="SMART" id="SM00448">
    <property type="entry name" value="REC"/>
    <property type="match status" value="1"/>
</dbReference>
<evidence type="ECO:0000256" key="9">
    <source>
        <dbReference type="PROSITE-ProRule" id="PRU00169"/>
    </source>
</evidence>
<dbReference type="InterPro" id="IPR004358">
    <property type="entry name" value="Sig_transdc_His_kin-like_C"/>
</dbReference>
<evidence type="ECO:0000256" key="11">
    <source>
        <dbReference type="SAM" id="Phobius"/>
    </source>
</evidence>
<feature type="domain" description="Response regulatory" evidence="13">
    <location>
        <begin position="546"/>
        <end position="662"/>
    </location>
</feature>
<dbReference type="GO" id="GO:0005886">
    <property type="term" value="C:plasma membrane"/>
    <property type="evidence" value="ECO:0007669"/>
    <property type="project" value="TreeGrafter"/>
</dbReference>
<dbReference type="PRINTS" id="PR00344">
    <property type="entry name" value="BCTRLSENSOR"/>
</dbReference>
<keyword evidence="8 11" id="KW-0472">Membrane</keyword>
<dbReference type="PROSITE" id="PS50885">
    <property type="entry name" value="HAMP"/>
    <property type="match status" value="1"/>
</dbReference>
<evidence type="ECO:0000256" key="4">
    <source>
        <dbReference type="ARBA" id="ARBA00022553"/>
    </source>
</evidence>
<accession>A0AA49JT83</accession>
<evidence type="ECO:0000256" key="6">
    <source>
        <dbReference type="ARBA" id="ARBA00022777"/>
    </source>
</evidence>
<dbReference type="PROSITE" id="PS50110">
    <property type="entry name" value="RESPONSE_REGULATORY"/>
    <property type="match status" value="1"/>
</dbReference>
<dbReference type="EC" id="2.7.13.3" evidence="3"/>
<dbReference type="Gene3D" id="1.10.287.130">
    <property type="match status" value="1"/>
</dbReference>
<evidence type="ECO:0000256" key="10">
    <source>
        <dbReference type="SAM" id="Coils"/>
    </source>
</evidence>
<keyword evidence="11" id="KW-1133">Transmembrane helix</keyword>
<dbReference type="SUPFAM" id="SSF47384">
    <property type="entry name" value="Homodimeric domain of signal transducing histidine kinase"/>
    <property type="match status" value="1"/>
</dbReference>
<evidence type="ECO:0000313" key="15">
    <source>
        <dbReference type="EMBL" id="WKW11620.1"/>
    </source>
</evidence>
<dbReference type="GO" id="GO:0000155">
    <property type="term" value="F:phosphorelay sensor kinase activity"/>
    <property type="evidence" value="ECO:0007669"/>
    <property type="project" value="InterPro"/>
</dbReference>
<evidence type="ECO:0000259" key="14">
    <source>
        <dbReference type="PROSITE" id="PS50885"/>
    </source>
</evidence>
<proteinExistence type="predicted"/>
<dbReference type="EMBL" id="CP130613">
    <property type="protein sequence ID" value="WKW14530.1"/>
    <property type="molecule type" value="Genomic_DNA"/>
</dbReference>
<dbReference type="CDD" id="cd16922">
    <property type="entry name" value="HATPase_EvgS-ArcB-TorS-like"/>
    <property type="match status" value="1"/>
</dbReference>
<keyword evidence="10" id="KW-0175">Coiled coil</keyword>
<dbReference type="SMART" id="SM00387">
    <property type="entry name" value="HATPase_c"/>
    <property type="match status" value="1"/>
</dbReference>
<dbReference type="InterPro" id="IPR003594">
    <property type="entry name" value="HATPase_dom"/>
</dbReference>
<feature type="domain" description="HAMP" evidence="14">
    <location>
        <begin position="238"/>
        <end position="294"/>
    </location>
</feature>
<dbReference type="EMBL" id="CP130612">
    <property type="protein sequence ID" value="WKW11620.1"/>
    <property type="molecule type" value="Genomic_DNA"/>
</dbReference>
<dbReference type="PANTHER" id="PTHR43047">
    <property type="entry name" value="TWO-COMPONENT HISTIDINE PROTEIN KINASE"/>
    <property type="match status" value="1"/>
</dbReference>
<dbReference type="FunFam" id="1.10.287.130:FF:000001">
    <property type="entry name" value="Two-component sensor histidine kinase"/>
    <property type="match status" value="1"/>
</dbReference>
<evidence type="ECO:0000256" key="2">
    <source>
        <dbReference type="ARBA" id="ARBA00004370"/>
    </source>
</evidence>
<dbReference type="SUPFAM" id="SSF52172">
    <property type="entry name" value="CheY-like"/>
    <property type="match status" value="1"/>
</dbReference>
<dbReference type="GO" id="GO:0009927">
    <property type="term" value="F:histidine phosphotransfer kinase activity"/>
    <property type="evidence" value="ECO:0007669"/>
    <property type="project" value="TreeGrafter"/>
</dbReference>
<evidence type="ECO:0000256" key="3">
    <source>
        <dbReference type="ARBA" id="ARBA00012438"/>
    </source>
</evidence>
<evidence type="ECO:0000259" key="12">
    <source>
        <dbReference type="PROSITE" id="PS50109"/>
    </source>
</evidence>
<sequence>MTEAPIPDETPEPPTGAAKLQAAWWWRRLPLTSQLAAIGVLVAFAWFLTARLAADVSQAEARARAERMDRLHLAEVAAVRMLASLSTMAASHRGFIINADESEAMRYEAARRAFDSDATIIAEQLDADLTITRRLQRLRVSVALYDDEVARVNFAVRRRDGYAAFAPGTAGSRRVDRGIDFIDSMRTDHARVLREVRERLTQLEAEIETEAARYEWEGFLIRAAAVAIFMLALTLIMRLLSRSLTQVVRAAEALDAGRYDAARLPNYHKAPNLEMARLGLTFDRLAQSIATRERQLQDDIEKLKELERLKADFVSTVSHELRTPLTSMRGALGLLLGGAGGELSPKGRELLRIALTNTDRLIRLINDILDIEKMDAGHVQIRHDRVALRPLLETTLNGLDGFSRDAGVHLRLEQIPDLELIGDSDRLIQVFTNLVSNAVKFTPRDEAVEVSAQVEGESVRVCVRDHGPGIPKEFASRIFGRFQQAGGAESRRSGGTGLGLSIAKGITELHGGRIGFEAPAEGSGSVFYVVLPLAPAAATSEDERPRVLIVEDDESMRTVMCALVEPYAHAVAVPDALTATRMLGRHPYRLIIVDHGLPGMDGIAFARRLRVDPRFKAIPILLYSATEFTQATLKDAGIRIGDAFVKTRDSEQSLLERIRRELQGG</sequence>
<dbReference type="InterPro" id="IPR036890">
    <property type="entry name" value="HATPase_C_sf"/>
</dbReference>
<feature type="transmembrane region" description="Helical" evidence="11">
    <location>
        <begin position="219"/>
        <end position="240"/>
    </location>
</feature>
<feature type="coiled-coil region" evidence="10">
    <location>
        <begin position="186"/>
        <end position="217"/>
    </location>
</feature>
<dbReference type="Pfam" id="PF00512">
    <property type="entry name" value="HisKA"/>
    <property type="match status" value="1"/>
</dbReference>
<accession>A0AA49JYF5</accession>
<keyword evidence="7" id="KW-0902">Two-component regulatory system</keyword>
<gene>
    <name evidence="15" type="ORF">Strain138_000875</name>
    <name evidence="16" type="ORF">Strain318_000875</name>
</gene>
<comment type="catalytic activity">
    <reaction evidence="1">
        <text>ATP + protein L-histidine = ADP + protein N-phospho-L-histidine.</text>
        <dbReference type="EC" id="2.7.13.3"/>
    </reaction>
</comment>
<dbReference type="InterPro" id="IPR003660">
    <property type="entry name" value="HAMP_dom"/>
</dbReference>
<protein>
    <recommendedName>
        <fullName evidence="3">histidine kinase</fullName>
        <ecNumber evidence="3">2.7.13.3</ecNumber>
    </recommendedName>
</protein>
<dbReference type="AlphaFoldDB" id="A0AA49JYF5"/>
<reference evidence="16" key="1">
    <citation type="submission" date="2023-07" db="EMBL/GenBank/DDBJ databases">
        <authorList>
            <person name="Haufschild T."/>
            <person name="Kallscheuer N."/>
            <person name="Hammer J."/>
            <person name="Kohn T."/>
            <person name="Kabuu M."/>
            <person name="Jogler M."/>
            <person name="Wohfarth N."/>
            <person name="Heuer A."/>
            <person name="Rohde M."/>
            <person name="van Teeseling M.C.F."/>
            <person name="Jogler C."/>
        </authorList>
    </citation>
    <scope>NUCLEOTIDE SEQUENCE</scope>
    <source>
        <strain evidence="15">Strain 138</strain>
        <strain evidence="16">Strain 318</strain>
    </source>
</reference>
<dbReference type="InterPro" id="IPR005467">
    <property type="entry name" value="His_kinase_dom"/>
</dbReference>
<feature type="domain" description="Histidine kinase" evidence="12">
    <location>
        <begin position="316"/>
        <end position="535"/>
    </location>
</feature>
<keyword evidence="5" id="KW-0808">Transferase</keyword>
<dbReference type="CDD" id="cd00082">
    <property type="entry name" value="HisKA"/>
    <property type="match status" value="1"/>
</dbReference>
<dbReference type="Gene3D" id="3.30.565.10">
    <property type="entry name" value="Histidine kinase-like ATPase, C-terminal domain"/>
    <property type="match status" value="1"/>
</dbReference>
<dbReference type="Gene3D" id="3.40.50.2300">
    <property type="match status" value="1"/>
</dbReference>
<comment type="subcellular location">
    <subcellularLocation>
        <location evidence="2">Membrane</location>
    </subcellularLocation>
</comment>
<keyword evidence="16" id="KW-0067">ATP-binding</keyword>
<keyword evidence="4 9" id="KW-0597">Phosphoprotein</keyword>
<keyword evidence="17" id="KW-1185">Reference proteome</keyword>
<dbReference type="RefSeq" id="WP_367887318.1">
    <property type="nucleotide sequence ID" value="NZ_CP130612.1"/>
</dbReference>
<dbReference type="Pfam" id="PF02518">
    <property type="entry name" value="HATPase_c"/>
    <property type="match status" value="1"/>
</dbReference>
<evidence type="ECO:0000313" key="16">
    <source>
        <dbReference type="EMBL" id="WKW14530.1"/>
    </source>
</evidence>
<dbReference type="PANTHER" id="PTHR43047:SF72">
    <property type="entry name" value="OSMOSENSING HISTIDINE PROTEIN KINASE SLN1"/>
    <property type="match status" value="1"/>
</dbReference>
<keyword evidence="11" id="KW-0812">Transmembrane</keyword>
<keyword evidence="16" id="KW-0547">Nucleotide-binding</keyword>
<dbReference type="SUPFAM" id="SSF55874">
    <property type="entry name" value="ATPase domain of HSP90 chaperone/DNA topoisomerase II/histidine kinase"/>
    <property type="match status" value="1"/>
</dbReference>
<dbReference type="InterPro" id="IPR003661">
    <property type="entry name" value="HisK_dim/P_dom"/>
</dbReference>
<dbReference type="InterPro" id="IPR011006">
    <property type="entry name" value="CheY-like_superfamily"/>
</dbReference>
<name>A0AA49JYF5_9BACT</name>
<dbReference type="FunFam" id="3.30.565.10:FF:000006">
    <property type="entry name" value="Sensor histidine kinase WalK"/>
    <property type="match status" value="1"/>
</dbReference>
<dbReference type="PROSITE" id="PS50109">
    <property type="entry name" value="HIS_KIN"/>
    <property type="match status" value="1"/>
</dbReference>
<evidence type="ECO:0000256" key="8">
    <source>
        <dbReference type="ARBA" id="ARBA00023136"/>
    </source>
</evidence>
<evidence type="ECO:0000259" key="13">
    <source>
        <dbReference type="PROSITE" id="PS50110"/>
    </source>
</evidence>
<dbReference type="Gene3D" id="6.10.340.10">
    <property type="match status" value="1"/>
</dbReference>
<dbReference type="InterPro" id="IPR036097">
    <property type="entry name" value="HisK_dim/P_sf"/>
</dbReference>
<feature type="transmembrane region" description="Helical" evidence="11">
    <location>
        <begin position="35"/>
        <end position="54"/>
    </location>
</feature>
<dbReference type="GO" id="GO:0005524">
    <property type="term" value="F:ATP binding"/>
    <property type="evidence" value="ECO:0007669"/>
    <property type="project" value="UniProtKB-KW"/>
</dbReference>
<feature type="modified residue" description="4-aspartylphosphate" evidence="9">
    <location>
        <position position="594"/>
    </location>
</feature>
<organism evidence="16 17">
    <name type="scientific">Pseudogemmatithrix spongiicola</name>
    <dbReference type="NCBI Taxonomy" id="3062599"/>
    <lineage>
        <taxon>Bacteria</taxon>
        <taxon>Pseudomonadati</taxon>
        <taxon>Gemmatimonadota</taxon>
        <taxon>Gemmatimonadia</taxon>
        <taxon>Gemmatimonadales</taxon>
        <taxon>Gemmatimonadaceae</taxon>
        <taxon>Pseudogemmatithrix</taxon>
    </lineage>
</organism>
<dbReference type="SMART" id="SM00388">
    <property type="entry name" value="HisKA"/>
    <property type="match status" value="1"/>
</dbReference>
<dbReference type="Proteomes" id="UP001229955">
    <property type="component" value="Chromosome"/>
</dbReference>